<sequence>MAEVYASSSDNHHRRLLIPANYAGSGTLSALTVAVTSLAIGGPLLGLTAFSLVTTTAFLAVTTPLLLLFSPVIVPAALVIVAAMACFGFSALLAISGMMAVVYAFRSVLGMLPEEVGRKIKNVVMGKREEVKEKGLDIGGYLEDKGRAYMPEGRLNKAA</sequence>
<keyword evidence="6 8" id="KW-1133">Transmembrane helix</keyword>
<keyword evidence="5 8" id="KW-0812">Transmembrane</keyword>
<evidence type="ECO:0000256" key="6">
    <source>
        <dbReference type="ARBA" id="ARBA00022989"/>
    </source>
</evidence>
<feature type="transmembrane region" description="Helical" evidence="8">
    <location>
        <begin position="20"/>
        <end position="40"/>
    </location>
</feature>
<evidence type="ECO:0000256" key="3">
    <source>
        <dbReference type="ARBA" id="ARBA00010858"/>
    </source>
</evidence>
<evidence type="ECO:0000256" key="5">
    <source>
        <dbReference type="ARBA" id="ARBA00022692"/>
    </source>
</evidence>
<evidence type="ECO:0000256" key="1">
    <source>
        <dbReference type="ARBA" id="ARBA00004141"/>
    </source>
</evidence>
<dbReference type="EMBL" id="JBBWWR010000013">
    <property type="protein sequence ID" value="KAK8955369.1"/>
    <property type="molecule type" value="Genomic_DNA"/>
</dbReference>
<keyword evidence="7 8" id="KW-0472">Membrane</keyword>
<keyword evidence="4" id="KW-0551">Lipid droplet</keyword>
<dbReference type="Proteomes" id="UP001412067">
    <property type="component" value="Unassembled WGS sequence"/>
</dbReference>
<organism evidence="9 10">
    <name type="scientific">Platanthera guangdongensis</name>
    <dbReference type="NCBI Taxonomy" id="2320717"/>
    <lineage>
        <taxon>Eukaryota</taxon>
        <taxon>Viridiplantae</taxon>
        <taxon>Streptophyta</taxon>
        <taxon>Embryophyta</taxon>
        <taxon>Tracheophyta</taxon>
        <taxon>Spermatophyta</taxon>
        <taxon>Magnoliopsida</taxon>
        <taxon>Liliopsida</taxon>
        <taxon>Asparagales</taxon>
        <taxon>Orchidaceae</taxon>
        <taxon>Orchidoideae</taxon>
        <taxon>Orchideae</taxon>
        <taxon>Orchidinae</taxon>
        <taxon>Platanthera</taxon>
    </lineage>
</organism>
<feature type="transmembrane region" description="Helical" evidence="8">
    <location>
        <begin position="76"/>
        <end position="105"/>
    </location>
</feature>
<evidence type="ECO:0000256" key="4">
    <source>
        <dbReference type="ARBA" id="ARBA00022677"/>
    </source>
</evidence>
<evidence type="ECO:0008006" key="11">
    <source>
        <dbReference type="Google" id="ProtNLM"/>
    </source>
</evidence>
<comment type="subcellular location">
    <subcellularLocation>
        <location evidence="2">Lipid droplet</location>
    </subcellularLocation>
    <subcellularLocation>
        <location evidence="1">Membrane</location>
        <topology evidence="1">Multi-pass membrane protein</topology>
    </subcellularLocation>
</comment>
<feature type="transmembrane region" description="Helical" evidence="8">
    <location>
        <begin position="47"/>
        <end position="70"/>
    </location>
</feature>
<reference evidence="9 10" key="1">
    <citation type="journal article" date="2022" name="Nat. Plants">
        <title>Genomes of leafy and leafless Platanthera orchids illuminate the evolution of mycoheterotrophy.</title>
        <authorList>
            <person name="Li M.H."/>
            <person name="Liu K.W."/>
            <person name="Li Z."/>
            <person name="Lu H.C."/>
            <person name="Ye Q.L."/>
            <person name="Zhang D."/>
            <person name="Wang J.Y."/>
            <person name="Li Y.F."/>
            <person name="Zhong Z.M."/>
            <person name="Liu X."/>
            <person name="Yu X."/>
            <person name="Liu D.K."/>
            <person name="Tu X.D."/>
            <person name="Liu B."/>
            <person name="Hao Y."/>
            <person name="Liao X.Y."/>
            <person name="Jiang Y.T."/>
            <person name="Sun W.H."/>
            <person name="Chen J."/>
            <person name="Chen Y.Q."/>
            <person name="Ai Y."/>
            <person name="Zhai J.W."/>
            <person name="Wu S.S."/>
            <person name="Zhou Z."/>
            <person name="Hsiao Y.Y."/>
            <person name="Wu W.L."/>
            <person name="Chen Y.Y."/>
            <person name="Lin Y.F."/>
            <person name="Hsu J.L."/>
            <person name="Li C.Y."/>
            <person name="Wang Z.W."/>
            <person name="Zhao X."/>
            <person name="Zhong W.Y."/>
            <person name="Ma X.K."/>
            <person name="Ma L."/>
            <person name="Huang J."/>
            <person name="Chen G.Z."/>
            <person name="Huang M.Z."/>
            <person name="Huang L."/>
            <person name="Peng D.H."/>
            <person name="Luo Y.B."/>
            <person name="Zou S.Q."/>
            <person name="Chen S.P."/>
            <person name="Lan S."/>
            <person name="Tsai W.C."/>
            <person name="Van de Peer Y."/>
            <person name="Liu Z.J."/>
        </authorList>
    </citation>
    <scope>NUCLEOTIDE SEQUENCE [LARGE SCALE GENOMIC DNA]</scope>
    <source>
        <strain evidence="9">Lor288</strain>
    </source>
</reference>
<dbReference type="PANTHER" id="PTHR33203:SF37">
    <property type="entry name" value="GLYCINE-RICH PROTEIN _ OLEOSIN"/>
    <property type="match status" value="1"/>
</dbReference>
<evidence type="ECO:0000256" key="8">
    <source>
        <dbReference type="SAM" id="Phobius"/>
    </source>
</evidence>
<evidence type="ECO:0000256" key="7">
    <source>
        <dbReference type="ARBA" id="ARBA00023136"/>
    </source>
</evidence>
<evidence type="ECO:0000313" key="9">
    <source>
        <dbReference type="EMBL" id="KAK8955369.1"/>
    </source>
</evidence>
<name>A0ABR2LYW3_9ASPA</name>
<protein>
    <recommendedName>
        <fullName evidence="11">Oleosin</fullName>
    </recommendedName>
</protein>
<proteinExistence type="inferred from homology"/>
<comment type="caution">
    <text evidence="9">The sequence shown here is derived from an EMBL/GenBank/DDBJ whole genome shotgun (WGS) entry which is preliminary data.</text>
</comment>
<evidence type="ECO:0000256" key="2">
    <source>
        <dbReference type="ARBA" id="ARBA00004502"/>
    </source>
</evidence>
<keyword evidence="10" id="KW-1185">Reference proteome</keyword>
<evidence type="ECO:0000313" key="10">
    <source>
        <dbReference type="Proteomes" id="UP001412067"/>
    </source>
</evidence>
<accession>A0ABR2LYW3</accession>
<comment type="similarity">
    <text evidence="3">Belongs to the oleosin family.</text>
</comment>
<gene>
    <name evidence="9" type="ORF">KSP40_PGU000554</name>
</gene>
<dbReference type="InterPro" id="IPR000136">
    <property type="entry name" value="Oleosin"/>
</dbReference>
<dbReference type="PANTHER" id="PTHR33203">
    <property type="entry name" value="OLEOSIN"/>
    <property type="match status" value="1"/>
</dbReference>
<dbReference type="Pfam" id="PF01277">
    <property type="entry name" value="Oleosin"/>
    <property type="match status" value="1"/>
</dbReference>